<feature type="transmembrane region" description="Helical" evidence="1">
    <location>
        <begin position="6"/>
        <end position="28"/>
    </location>
</feature>
<proteinExistence type="predicted"/>
<evidence type="ECO:0000313" key="3">
    <source>
        <dbReference type="Proteomes" id="UP001620597"/>
    </source>
</evidence>
<protein>
    <submittedName>
        <fullName evidence="2">Uncharacterized protein</fullName>
    </submittedName>
</protein>
<name>A0ABW8NDA7_9GAMM</name>
<reference evidence="2 3" key="1">
    <citation type="submission" date="2024-03" db="EMBL/GenBank/DDBJ databases">
        <title>High-quality draft genome sequence of Oceanobacter sp. wDCs-4.</title>
        <authorList>
            <person name="Dong C."/>
        </authorList>
    </citation>
    <scope>NUCLEOTIDE SEQUENCE [LARGE SCALE GENOMIC DNA]</scope>
    <source>
        <strain evidence="3">wDCs-4</strain>
    </source>
</reference>
<gene>
    <name evidence="2" type="ORF">WG929_00715</name>
</gene>
<dbReference type="RefSeq" id="WP_416204462.1">
    <property type="nucleotide sequence ID" value="NZ_JBBKTX010000001.1"/>
</dbReference>
<keyword evidence="1" id="KW-1133">Transmembrane helix</keyword>
<sequence>MLNPTGLLRFGTLICVLPAVALLIVYGLDLSRITDCQQQGLSYSPALGSCIAATEPVMTYYARHSLLINISLLIATAGALAMTLGMVLKGPSQGRQPH</sequence>
<keyword evidence="1" id="KW-0812">Transmembrane</keyword>
<dbReference type="Proteomes" id="UP001620597">
    <property type="component" value="Unassembled WGS sequence"/>
</dbReference>
<comment type="caution">
    <text evidence="2">The sequence shown here is derived from an EMBL/GenBank/DDBJ whole genome shotgun (WGS) entry which is preliminary data.</text>
</comment>
<dbReference type="EMBL" id="JBBKTX010000001">
    <property type="protein sequence ID" value="MFK4750919.1"/>
    <property type="molecule type" value="Genomic_DNA"/>
</dbReference>
<feature type="transmembrane region" description="Helical" evidence="1">
    <location>
        <begin position="67"/>
        <end position="88"/>
    </location>
</feature>
<evidence type="ECO:0000313" key="2">
    <source>
        <dbReference type="EMBL" id="MFK4750919.1"/>
    </source>
</evidence>
<evidence type="ECO:0000256" key="1">
    <source>
        <dbReference type="SAM" id="Phobius"/>
    </source>
</evidence>
<keyword evidence="1" id="KW-0472">Membrane</keyword>
<accession>A0ABW8NDA7</accession>
<organism evidence="2 3">
    <name type="scientific">Oceanobacter antarcticus</name>
    <dbReference type="NCBI Taxonomy" id="3133425"/>
    <lineage>
        <taxon>Bacteria</taxon>
        <taxon>Pseudomonadati</taxon>
        <taxon>Pseudomonadota</taxon>
        <taxon>Gammaproteobacteria</taxon>
        <taxon>Oceanospirillales</taxon>
        <taxon>Oceanospirillaceae</taxon>
        <taxon>Oceanobacter</taxon>
    </lineage>
</organism>
<keyword evidence="3" id="KW-1185">Reference proteome</keyword>